<keyword evidence="3" id="KW-0808">Transferase</keyword>
<dbReference type="Proteomes" id="UP001151760">
    <property type="component" value="Unassembled WGS sequence"/>
</dbReference>
<dbReference type="PANTHER" id="PTHR33116">
    <property type="entry name" value="REVERSE TRANSCRIPTASE ZINC-BINDING DOMAIN-CONTAINING PROTEIN-RELATED-RELATED"/>
    <property type="match status" value="1"/>
</dbReference>
<sequence>MFTLNGVIPVPSTIDAVKSTKVTDEDQVIVEEEVKIANPPIPSTVDASSEYSRPPGFKHMKRSSSHTSKCSTSFARHHKKNIRGISLIHELEKIIKVGNSLGLDKRLKRVWIKEMCFKHNVHFIGIQESKMSHLELYRLKSMWGNFNFDYACNLARGRSGGLISMWDTNMFVKEHIWCDESYIIVKGQWNNAVGDCFMINIYAPQESTAKFTLWNKLTDFMHHHNDKYILLGDWNVVRYENERFGSIFSRLEADQFNAFIDSSGFLDLHIGGRLFTWMNNADKLWSDHTPILLHVSKSDFGPTPFKFYNSWLLRDGFDGCIKAAWPSLELNIDGGRLASHDKLRALKHIIKQWHANMSSHDRSSKQTAMLDLNLIDKKTDEGSASQIDLDNHPSRLKEVFLNFFKVKFKAHVSQITFSPLLASNTLPDHDRTSLESPVSIAEIKDAVWAYGSSKAPGPDDFSFAFIKKYWDLLKSDIFDFVNSFFESGSMPHGTNSSFFTLIPKGDPLSPFLFILVMEGLYCAISTAVTSGLVRGIKISSSDIILSHLFYVDDVIITTDWSSNDLDNIIRVFHVFYLVSGLKINMHKSNICGVGVSNEDVSSMARASGCASGSFPLMYLGLPIGFNMSRINNWQPLIDRVRNAASLRDLIFDIGDVDLNMEEDTCMWSLSIDDSFLVGETHCLIDAKLLPSSNTLTIWDKVLPDSILLVKLKDIDSMRNMYTICRNEGFSDLNIHHVVDERILWIEISGLPLCARGSNAYKKIASSFGKFLFIEKEDSSALSSGREIGSWCIKIIDDYIDLSSNDNIKDVDTSSEPFDDHSVDDLEYIQTNLNNIVNQVSEQKMDNNEENKQGEEDIHLIVPQQPPKEEANNKELNLECKVESSDLSRPPGFEFMKKSSFPSSKCSTSFARFRKKDIKGVSLIHELNQIIDVGNSLGYGVRVWLGVVLVVSSLCGTLIFSQRSPFGVMILSLLSKEIEKRSGILLHGTKLSKLDRFLISEDVIDLISDIRITTLDRIWIRSTLIISDSLLNCHEKFRILKAKIQQWNNNNNKTMERNRKAAALEELSSNEKKIDEGSASPSNTGIALIFFMSSKS</sequence>
<dbReference type="Gene3D" id="3.60.10.10">
    <property type="entry name" value="Endonuclease/exonuclease/phosphatase"/>
    <property type="match status" value="1"/>
</dbReference>
<name>A0ABQ5I6Q5_9ASTR</name>
<proteinExistence type="predicted"/>
<evidence type="ECO:0000259" key="2">
    <source>
        <dbReference type="Pfam" id="PF00078"/>
    </source>
</evidence>
<dbReference type="InterPro" id="IPR036691">
    <property type="entry name" value="Endo/exonu/phosph_ase_sf"/>
</dbReference>
<feature type="region of interest" description="Disordered" evidence="1">
    <location>
        <begin position="45"/>
        <end position="73"/>
    </location>
</feature>
<dbReference type="GO" id="GO:0003964">
    <property type="term" value="F:RNA-directed DNA polymerase activity"/>
    <property type="evidence" value="ECO:0007669"/>
    <property type="project" value="UniProtKB-KW"/>
</dbReference>
<feature type="domain" description="Reverse transcriptase" evidence="2">
    <location>
        <begin position="494"/>
        <end position="592"/>
    </location>
</feature>
<keyword evidence="3" id="KW-0548">Nucleotidyltransferase</keyword>
<organism evidence="3 4">
    <name type="scientific">Tanacetum coccineum</name>
    <dbReference type="NCBI Taxonomy" id="301880"/>
    <lineage>
        <taxon>Eukaryota</taxon>
        <taxon>Viridiplantae</taxon>
        <taxon>Streptophyta</taxon>
        <taxon>Embryophyta</taxon>
        <taxon>Tracheophyta</taxon>
        <taxon>Spermatophyta</taxon>
        <taxon>Magnoliopsida</taxon>
        <taxon>eudicotyledons</taxon>
        <taxon>Gunneridae</taxon>
        <taxon>Pentapetalae</taxon>
        <taxon>asterids</taxon>
        <taxon>campanulids</taxon>
        <taxon>Asterales</taxon>
        <taxon>Asteraceae</taxon>
        <taxon>Asteroideae</taxon>
        <taxon>Anthemideae</taxon>
        <taxon>Anthemidinae</taxon>
        <taxon>Tanacetum</taxon>
    </lineage>
</organism>
<reference evidence="3" key="2">
    <citation type="submission" date="2022-01" db="EMBL/GenBank/DDBJ databases">
        <authorList>
            <person name="Yamashiro T."/>
            <person name="Shiraishi A."/>
            <person name="Satake H."/>
            <person name="Nakayama K."/>
        </authorList>
    </citation>
    <scope>NUCLEOTIDE SEQUENCE</scope>
</reference>
<dbReference type="SUPFAM" id="SSF56219">
    <property type="entry name" value="DNase I-like"/>
    <property type="match status" value="1"/>
</dbReference>
<evidence type="ECO:0000313" key="3">
    <source>
        <dbReference type="EMBL" id="GJT95773.1"/>
    </source>
</evidence>
<gene>
    <name evidence="3" type="ORF">Tco_1091291</name>
</gene>
<dbReference type="Pfam" id="PF00078">
    <property type="entry name" value="RVT_1"/>
    <property type="match status" value="1"/>
</dbReference>
<protein>
    <submittedName>
        <fullName evidence="3">RNA-directed DNA polymerase, eukaryota, reverse transcriptase zinc-binding domain protein</fullName>
    </submittedName>
</protein>
<dbReference type="InterPro" id="IPR000477">
    <property type="entry name" value="RT_dom"/>
</dbReference>
<evidence type="ECO:0000256" key="1">
    <source>
        <dbReference type="SAM" id="MobiDB-lite"/>
    </source>
</evidence>
<comment type="caution">
    <text evidence="3">The sequence shown here is derived from an EMBL/GenBank/DDBJ whole genome shotgun (WGS) entry which is preliminary data.</text>
</comment>
<reference evidence="3" key="1">
    <citation type="journal article" date="2022" name="Int. J. Mol. Sci.">
        <title>Draft Genome of Tanacetum Coccineum: Genomic Comparison of Closely Related Tanacetum-Family Plants.</title>
        <authorList>
            <person name="Yamashiro T."/>
            <person name="Shiraishi A."/>
            <person name="Nakayama K."/>
            <person name="Satake H."/>
        </authorList>
    </citation>
    <scope>NUCLEOTIDE SEQUENCE</scope>
</reference>
<dbReference type="EMBL" id="BQNB010020421">
    <property type="protein sequence ID" value="GJT95773.1"/>
    <property type="molecule type" value="Genomic_DNA"/>
</dbReference>
<dbReference type="PANTHER" id="PTHR33116:SF81">
    <property type="entry name" value="RNA-DIRECTED DNA POLYMERASE"/>
    <property type="match status" value="1"/>
</dbReference>
<keyword evidence="4" id="KW-1185">Reference proteome</keyword>
<accession>A0ABQ5I6Q5</accession>
<keyword evidence="3" id="KW-0695">RNA-directed DNA polymerase</keyword>
<evidence type="ECO:0000313" key="4">
    <source>
        <dbReference type="Proteomes" id="UP001151760"/>
    </source>
</evidence>